<keyword evidence="5 12" id="KW-0732">Signal</keyword>
<dbReference type="GO" id="GO:0009279">
    <property type="term" value="C:cell outer membrane"/>
    <property type="evidence" value="ECO:0007669"/>
    <property type="project" value="UniProtKB-SubCell"/>
</dbReference>
<comment type="similarity">
    <text evidence="10 11">Belongs to the TonB-dependent receptor family.</text>
</comment>
<dbReference type="Pfam" id="PF00593">
    <property type="entry name" value="TonB_dep_Rec_b-barrel"/>
    <property type="match status" value="1"/>
</dbReference>
<dbReference type="OrthoDB" id="9760333at2"/>
<dbReference type="SUPFAM" id="SSF56935">
    <property type="entry name" value="Porins"/>
    <property type="match status" value="1"/>
</dbReference>
<keyword evidence="16" id="KW-1185">Reference proteome</keyword>
<organism evidence="15 16">
    <name type="scientific">Methylovirgula ligni</name>
    <dbReference type="NCBI Taxonomy" id="569860"/>
    <lineage>
        <taxon>Bacteria</taxon>
        <taxon>Pseudomonadati</taxon>
        <taxon>Pseudomonadota</taxon>
        <taxon>Alphaproteobacteria</taxon>
        <taxon>Hyphomicrobiales</taxon>
        <taxon>Beijerinckiaceae</taxon>
        <taxon>Methylovirgula</taxon>
    </lineage>
</organism>
<dbReference type="RefSeq" id="WP_115837508.1">
    <property type="nucleotide sequence ID" value="NZ_CP025086.1"/>
</dbReference>
<dbReference type="InterPro" id="IPR000531">
    <property type="entry name" value="Beta-barrel_TonB"/>
</dbReference>
<dbReference type="EMBL" id="QUMO01000005">
    <property type="protein sequence ID" value="REF84148.1"/>
    <property type="molecule type" value="Genomic_DNA"/>
</dbReference>
<dbReference type="InterPro" id="IPR012910">
    <property type="entry name" value="Plug_dom"/>
</dbReference>
<name>A0A3D9YQ51_9HYPH</name>
<evidence type="ECO:0000259" key="14">
    <source>
        <dbReference type="Pfam" id="PF07715"/>
    </source>
</evidence>
<dbReference type="InterPro" id="IPR036942">
    <property type="entry name" value="Beta-barrel_TonB_sf"/>
</dbReference>
<evidence type="ECO:0000256" key="4">
    <source>
        <dbReference type="ARBA" id="ARBA00022692"/>
    </source>
</evidence>
<evidence type="ECO:0000256" key="9">
    <source>
        <dbReference type="ARBA" id="ARBA00023237"/>
    </source>
</evidence>
<keyword evidence="4 10" id="KW-0812">Transmembrane</keyword>
<evidence type="ECO:0000256" key="3">
    <source>
        <dbReference type="ARBA" id="ARBA00022452"/>
    </source>
</evidence>
<dbReference type="Proteomes" id="UP000256900">
    <property type="component" value="Unassembled WGS sequence"/>
</dbReference>
<dbReference type="InterPro" id="IPR037066">
    <property type="entry name" value="Plug_dom_sf"/>
</dbReference>
<evidence type="ECO:0000313" key="16">
    <source>
        <dbReference type="Proteomes" id="UP000256900"/>
    </source>
</evidence>
<dbReference type="Gene3D" id="2.40.170.20">
    <property type="entry name" value="TonB-dependent receptor, beta-barrel domain"/>
    <property type="match status" value="1"/>
</dbReference>
<keyword evidence="2 10" id="KW-0813">Transport</keyword>
<feature type="domain" description="TonB-dependent receptor-like beta-barrel" evidence="13">
    <location>
        <begin position="235"/>
        <end position="670"/>
    </location>
</feature>
<evidence type="ECO:0000256" key="10">
    <source>
        <dbReference type="PROSITE-ProRule" id="PRU01360"/>
    </source>
</evidence>
<comment type="subcellular location">
    <subcellularLocation>
        <location evidence="1 10">Cell outer membrane</location>
        <topology evidence="1 10">Multi-pass membrane protein</topology>
    </subcellularLocation>
</comment>
<accession>A0A3D9YQ51</accession>
<evidence type="ECO:0000256" key="1">
    <source>
        <dbReference type="ARBA" id="ARBA00004571"/>
    </source>
</evidence>
<feature type="domain" description="TonB-dependent receptor plug" evidence="14">
    <location>
        <begin position="63"/>
        <end position="162"/>
    </location>
</feature>
<evidence type="ECO:0000256" key="11">
    <source>
        <dbReference type="RuleBase" id="RU003357"/>
    </source>
</evidence>
<keyword evidence="9 10" id="KW-0998">Cell outer membrane</keyword>
<dbReference type="InterPro" id="IPR039426">
    <property type="entry name" value="TonB-dep_rcpt-like"/>
</dbReference>
<comment type="caution">
    <text evidence="15">The sequence shown here is derived from an EMBL/GenBank/DDBJ whole genome shotgun (WGS) entry which is preliminary data.</text>
</comment>
<reference evidence="15 16" key="1">
    <citation type="submission" date="2018-08" db="EMBL/GenBank/DDBJ databases">
        <title>Genomic Encyclopedia of Type Strains, Phase IV (KMG-IV): sequencing the most valuable type-strain genomes for metagenomic binning, comparative biology and taxonomic classification.</title>
        <authorList>
            <person name="Goeker M."/>
        </authorList>
    </citation>
    <scope>NUCLEOTIDE SEQUENCE [LARGE SCALE GENOMIC DNA]</scope>
    <source>
        <strain evidence="15 16">BW863</strain>
    </source>
</reference>
<keyword evidence="3 10" id="KW-1134">Transmembrane beta strand</keyword>
<protein>
    <submittedName>
        <fullName evidence="15">Iron complex outermembrane receptor protein</fullName>
    </submittedName>
</protein>
<keyword evidence="6 11" id="KW-0798">TonB box</keyword>
<dbReference type="PANTHER" id="PTHR30069:SF29">
    <property type="entry name" value="HEMOGLOBIN AND HEMOGLOBIN-HAPTOGLOBIN-BINDING PROTEIN 1-RELATED"/>
    <property type="match status" value="1"/>
</dbReference>
<dbReference type="GO" id="GO:0044718">
    <property type="term" value="P:siderophore transmembrane transport"/>
    <property type="evidence" value="ECO:0007669"/>
    <property type="project" value="TreeGrafter"/>
</dbReference>
<dbReference type="Pfam" id="PF07715">
    <property type="entry name" value="Plug"/>
    <property type="match status" value="1"/>
</dbReference>
<evidence type="ECO:0000256" key="8">
    <source>
        <dbReference type="ARBA" id="ARBA00023170"/>
    </source>
</evidence>
<keyword evidence="7 10" id="KW-0472">Membrane</keyword>
<evidence type="ECO:0000256" key="12">
    <source>
        <dbReference type="SAM" id="SignalP"/>
    </source>
</evidence>
<dbReference type="PANTHER" id="PTHR30069">
    <property type="entry name" value="TONB-DEPENDENT OUTER MEMBRANE RECEPTOR"/>
    <property type="match status" value="1"/>
</dbReference>
<dbReference type="GO" id="GO:0015344">
    <property type="term" value="F:siderophore uptake transmembrane transporter activity"/>
    <property type="evidence" value="ECO:0007669"/>
    <property type="project" value="TreeGrafter"/>
</dbReference>
<proteinExistence type="inferred from homology"/>
<evidence type="ECO:0000256" key="7">
    <source>
        <dbReference type="ARBA" id="ARBA00023136"/>
    </source>
</evidence>
<dbReference type="AlphaFoldDB" id="A0A3D9YQ51"/>
<evidence type="ECO:0000256" key="5">
    <source>
        <dbReference type="ARBA" id="ARBA00022729"/>
    </source>
</evidence>
<feature type="chain" id="PRO_5017721119" evidence="12">
    <location>
        <begin position="32"/>
        <end position="696"/>
    </location>
</feature>
<dbReference type="Gene3D" id="2.170.130.10">
    <property type="entry name" value="TonB-dependent receptor, plug domain"/>
    <property type="match status" value="1"/>
</dbReference>
<dbReference type="PROSITE" id="PS52016">
    <property type="entry name" value="TONB_DEPENDENT_REC_3"/>
    <property type="match status" value="1"/>
</dbReference>
<sequence length="696" mass="76687">MSNINTRILRFGRNGIGAGIALALATTVARAQDPAVFNLGEIDVTAPNDSQNQTTDNGAALGATTITNQQMYEFDLNTLDQAATLAPSVVQSSSGNARNESVLFVRGFNRYQVPLSIDGVRIYLPYDDNLDFAQFLTADISEVQIAKGYVSVLDGPGAIGGAINLVSRKPQKAIEGEIREGTEFGDGQFLGASTNLYLGTRQPNWYLSGSANLVQLNGFPLSESFTPTDSQGPGLRDHSETLNASGSAHFGFTPNATDEYSINFVKQVGQKDAPFQTDLPVTSQKNWTWPYWNVQNIYFLSNTAIGDSSYVKTRLYYSRFDNALYAYNPDGLFDLQTFKGAFQSFYHDYGIGGSVEAGTNFGKFDTLKGTLQYRRDDHQAYEWAPTTGVQPQTVDLTDTYTVALENTVHINRQLDFVLGTAYNWRDTPEAQYYSSTAPGNIAYYATNKLGAPDGQGALIWRYSDSDTLSANISSRERFPTMWELYSAEFGNALPNPTLQPERATNYQITWSRKFGSTGDVSAAVFYSDVQNLIEGVELSPSLVQNQNVGTGYFVGAEASGSYQLRDDLSIGGNVSFIRRHVDDPQGTGATLPTYEPTGVPFAEGFLYVTWSPLHNLNLTPSVQIADSRWTENETGPTYYYYQTGAYHLVNFIGSYQFDNHFTLQAGVKNLLDQNYALSDGYPEAGRTFFLKGRLVF</sequence>
<feature type="signal peptide" evidence="12">
    <location>
        <begin position="1"/>
        <end position="31"/>
    </location>
</feature>
<keyword evidence="8 15" id="KW-0675">Receptor</keyword>
<evidence type="ECO:0000259" key="13">
    <source>
        <dbReference type="Pfam" id="PF00593"/>
    </source>
</evidence>
<evidence type="ECO:0000256" key="6">
    <source>
        <dbReference type="ARBA" id="ARBA00023077"/>
    </source>
</evidence>
<gene>
    <name evidence="15" type="ORF">DES32_2994</name>
</gene>
<evidence type="ECO:0000313" key="15">
    <source>
        <dbReference type="EMBL" id="REF84148.1"/>
    </source>
</evidence>
<evidence type="ECO:0000256" key="2">
    <source>
        <dbReference type="ARBA" id="ARBA00022448"/>
    </source>
</evidence>